<dbReference type="Pfam" id="PF00361">
    <property type="entry name" value="Proton_antipo_M"/>
    <property type="match status" value="1"/>
</dbReference>
<dbReference type="GO" id="GO:0005886">
    <property type="term" value="C:plasma membrane"/>
    <property type="evidence" value="ECO:0007669"/>
    <property type="project" value="UniProtKB-SubCell"/>
</dbReference>
<evidence type="ECO:0000256" key="2">
    <source>
        <dbReference type="ARBA" id="ARBA00022475"/>
    </source>
</evidence>
<feature type="transmembrane region" description="Helical" evidence="6">
    <location>
        <begin position="112"/>
        <end position="131"/>
    </location>
</feature>
<name>A0A1I6U7J3_9EURY</name>
<accession>A0A1I6U7J3</accession>
<dbReference type="PANTHER" id="PTHR42703">
    <property type="entry name" value="NADH DEHYDROGENASE"/>
    <property type="match status" value="1"/>
</dbReference>
<feature type="transmembrane region" description="Helical" evidence="6">
    <location>
        <begin position="292"/>
        <end position="314"/>
    </location>
</feature>
<evidence type="ECO:0000256" key="3">
    <source>
        <dbReference type="ARBA" id="ARBA00022692"/>
    </source>
</evidence>
<evidence type="ECO:0000256" key="4">
    <source>
        <dbReference type="ARBA" id="ARBA00022989"/>
    </source>
</evidence>
<keyword evidence="4 6" id="KW-1133">Transmembrane helix</keyword>
<dbReference type="InterPro" id="IPR003918">
    <property type="entry name" value="NADH_UbQ_OxRdtase"/>
</dbReference>
<keyword evidence="9" id="KW-1185">Reference proteome</keyword>
<dbReference type="EMBL" id="FOZS01000004">
    <property type="protein sequence ID" value="SFS97392.1"/>
    <property type="molecule type" value="Genomic_DNA"/>
</dbReference>
<dbReference type="InterPro" id="IPR050586">
    <property type="entry name" value="CPA3_Na-H_Antiporter_D"/>
</dbReference>
<dbReference type="PRINTS" id="PR01437">
    <property type="entry name" value="NUOXDRDTASE4"/>
</dbReference>
<dbReference type="GO" id="GO:0008137">
    <property type="term" value="F:NADH dehydrogenase (ubiquinone) activity"/>
    <property type="evidence" value="ECO:0007669"/>
    <property type="project" value="InterPro"/>
</dbReference>
<dbReference type="Proteomes" id="UP000199199">
    <property type="component" value="Unassembled WGS sequence"/>
</dbReference>
<feature type="transmembrane region" description="Helical" evidence="6">
    <location>
        <begin position="440"/>
        <end position="464"/>
    </location>
</feature>
<feature type="transmembrane region" description="Helical" evidence="6">
    <location>
        <begin position="137"/>
        <end position="156"/>
    </location>
</feature>
<feature type="transmembrane region" description="Helical" evidence="6">
    <location>
        <begin position="321"/>
        <end position="341"/>
    </location>
</feature>
<sequence>MVENLVVAPMLVALVSIAVTLATGQWPRLQRVASVGGVLAYAVVVAALDWLIVLGPDAPGAAAYQVGGWSAPFGITLVIDGLAAFMLAIVAVVALYAVVFSVFYVDPLNQRVYYHPLAHVLLLGVTGAFLTGDLFNLFVWFEVMLMASYAFVAFYGGAEHTATGMRYVVMNLIGSVLMLLGIGGLYATLGTLNMADMAQTVADPSADIGTAPIVGLSMFVFAPFALKAGLVPFQFWVPSAYRAAPAPIAAMLAGATKKVGIYAIVRLYFTVFAGTTMPIAVPGVTDASLLTYFAPILLFLASLSIVVGGLGAIGRETMDGVLAYSSIGQVGFIAVPIGIAGVATSASVQHLGILAGLIYALHHALTKSMLFLSAGVIRDGTGTTRLAELGGLAARSPVFAGAVFVGSLSLVGIPPLAGFFGKFFAFDAAVSWLAAEPTAGAAVVLLVLLAGAVLTIVYATRIWVGSFWGARTAAVEGAILDTPQVLLVVSLAVLVVLVGVGFEPVYRFADAAATAALDTEAYVDAVGPEGGESG</sequence>
<keyword evidence="5 6" id="KW-0472">Membrane</keyword>
<keyword evidence="3 6" id="KW-0812">Transmembrane</keyword>
<feature type="transmembrane region" description="Helical" evidence="6">
    <location>
        <begin position="485"/>
        <end position="502"/>
    </location>
</feature>
<gene>
    <name evidence="8" type="ORF">SAMN04488556_3614</name>
</gene>
<feature type="transmembrane region" description="Helical" evidence="6">
    <location>
        <begin position="6"/>
        <end position="23"/>
    </location>
</feature>
<feature type="domain" description="NADH:quinone oxidoreductase/Mrp antiporter transmembrane" evidence="7">
    <location>
        <begin position="132"/>
        <end position="432"/>
    </location>
</feature>
<organism evidence="8 9">
    <name type="scientific">Halostagnicola kamekurae</name>
    <dbReference type="NCBI Taxonomy" id="619731"/>
    <lineage>
        <taxon>Archaea</taxon>
        <taxon>Methanobacteriati</taxon>
        <taxon>Methanobacteriota</taxon>
        <taxon>Stenosarchaea group</taxon>
        <taxon>Halobacteria</taxon>
        <taxon>Halobacteriales</taxon>
        <taxon>Natrialbaceae</taxon>
        <taxon>Halostagnicola</taxon>
    </lineage>
</organism>
<reference evidence="9" key="1">
    <citation type="submission" date="2016-10" db="EMBL/GenBank/DDBJ databases">
        <authorList>
            <person name="Varghese N."/>
            <person name="Submissions S."/>
        </authorList>
    </citation>
    <scope>NUCLEOTIDE SEQUENCE [LARGE SCALE GENOMIC DNA]</scope>
    <source>
        <strain evidence="9">DSM 22427</strain>
    </source>
</reference>
<feature type="transmembrane region" description="Helical" evidence="6">
    <location>
        <begin position="259"/>
        <end position="280"/>
    </location>
</feature>
<feature type="transmembrane region" description="Helical" evidence="6">
    <location>
        <begin position="168"/>
        <end position="188"/>
    </location>
</feature>
<comment type="subcellular location">
    <subcellularLocation>
        <location evidence="1">Cell membrane</location>
        <topology evidence="1">Multi-pass membrane protein</topology>
    </subcellularLocation>
</comment>
<feature type="transmembrane region" description="Helical" evidence="6">
    <location>
        <begin position="73"/>
        <end position="105"/>
    </location>
</feature>
<dbReference type="InterPro" id="IPR001750">
    <property type="entry name" value="ND/Mrp_TM"/>
</dbReference>
<evidence type="ECO:0000313" key="9">
    <source>
        <dbReference type="Proteomes" id="UP000199199"/>
    </source>
</evidence>
<protein>
    <submittedName>
        <fullName evidence="8">Multicomponent Na+:H+ antiporter subunit D</fullName>
    </submittedName>
</protein>
<evidence type="ECO:0000256" key="1">
    <source>
        <dbReference type="ARBA" id="ARBA00004651"/>
    </source>
</evidence>
<dbReference type="AlphaFoldDB" id="A0A1I6U7J3"/>
<feature type="transmembrane region" description="Helical" evidence="6">
    <location>
        <begin position="35"/>
        <end position="53"/>
    </location>
</feature>
<dbReference type="PANTHER" id="PTHR42703:SF1">
    <property type="entry name" value="NA(+)_H(+) ANTIPORTER SUBUNIT D1"/>
    <property type="match status" value="1"/>
</dbReference>
<dbReference type="GO" id="GO:0042773">
    <property type="term" value="P:ATP synthesis coupled electron transport"/>
    <property type="evidence" value="ECO:0007669"/>
    <property type="project" value="InterPro"/>
</dbReference>
<keyword evidence="2" id="KW-1003">Cell membrane</keyword>
<proteinExistence type="predicted"/>
<evidence type="ECO:0000256" key="6">
    <source>
        <dbReference type="SAM" id="Phobius"/>
    </source>
</evidence>
<evidence type="ECO:0000259" key="7">
    <source>
        <dbReference type="Pfam" id="PF00361"/>
    </source>
</evidence>
<feature type="transmembrane region" description="Helical" evidence="6">
    <location>
        <begin position="398"/>
        <end position="420"/>
    </location>
</feature>
<evidence type="ECO:0000313" key="8">
    <source>
        <dbReference type="EMBL" id="SFS97392.1"/>
    </source>
</evidence>
<feature type="transmembrane region" description="Helical" evidence="6">
    <location>
        <begin position="208"/>
        <end position="226"/>
    </location>
</feature>
<evidence type="ECO:0000256" key="5">
    <source>
        <dbReference type="ARBA" id="ARBA00023136"/>
    </source>
</evidence>